<sequence>MQDRQIIGLIATFVAVAELGSFKRAAEVIGRSPSAVTTQINQLEELLGVRLLVRTTRNVRLSSAGEQFLGRGRRLLNETERLIRDFRGQGDKLAGKVELSVSPTIAVSLVPKVLHLLSDEHPDVKITLYEGLRDDVLNSVERGAVDFGIGPYADVPQSLSFERIFEQLFHLILPEKHPIARRGFATPADLHGLDLLCASTGATARAVLEEIARDAGLTVIPRYETLQYPTLYALVAGGLGATVMPVVDPNFLAASRLVAVPFQGRKVSRTIGIISRRGEPITAVSQLFIRAIQETALRYRDHFQLSV</sequence>
<dbReference type="Proteomes" id="UP000298179">
    <property type="component" value="Unassembled WGS sequence"/>
</dbReference>
<dbReference type="GO" id="GO:0003677">
    <property type="term" value="F:DNA binding"/>
    <property type="evidence" value="ECO:0007669"/>
    <property type="project" value="UniProtKB-KW"/>
</dbReference>
<reference evidence="6 7" key="1">
    <citation type="submission" date="2019-03" db="EMBL/GenBank/DDBJ databases">
        <title>Jiella endophytica sp. nov., a novel endophytic bacterium isolated from root of Ficus microcarpa Linn. f.</title>
        <authorList>
            <person name="Tuo L."/>
        </authorList>
    </citation>
    <scope>NUCLEOTIDE SEQUENCE [LARGE SCALE GENOMIC DNA]</scope>
    <source>
        <strain evidence="6 7">CBS5Q-3</strain>
    </source>
</reference>
<keyword evidence="2" id="KW-0805">Transcription regulation</keyword>
<dbReference type="InterPro" id="IPR036388">
    <property type="entry name" value="WH-like_DNA-bd_sf"/>
</dbReference>
<evidence type="ECO:0000313" key="7">
    <source>
        <dbReference type="Proteomes" id="UP000298179"/>
    </source>
</evidence>
<dbReference type="PANTHER" id="PTHR30419">
    <property type="entry name" value="HTH-TYPE TRANSCRIPTIONAL REGULATOR YBHD"/>
    <property type="match status" value="1"/>
</dbReference>
<dbReference type="RefSeq" id="WP_134761028.1">
    <property type="nucleotide sequence ID" value="NZ_SOZD01000002.1"/>
</dbReference>
<proteinExistence type="inferred from homology"/>
<dbReference type="FunFam" id="1.10.10.10:FF:000001">
    <property type="entry name" value="LysR family transcriptional regulator"/>
    <property type="match status" value="1"/>
</dbReference>
<evidence type="ECO:0000256" key="1">
    <source>
        <dbReference type="ARBA" id="ARBA00009437"/>
    </source>
</evidence>
<dbReference type="Gene3D" id="1.10.10.10">
    <property type="entry name" value="Winged helix-like DNA-binding domain superfamily/Winged helix DNA-binding domain"/>
    <property type="match status" value="1"/>
</dbReference>
<dbReference type="InterPro" id="IPR050950">
    <property type="entry name" value="HTH-type_LysR_regulators"/>
</dbReference>
<name>A0A4Y8RMR5_9HYPH</name>
<accession>A0A4Y8RMR5</accession>
<evidence type="ECO:0000259" key="5">
    <source>
        <dbReference type="PROSITE" id="PS50931"/>
    </source>
</evidence>
<keyword evidence="4" id="KW-0804">Transcription</keyword>
<keyword evidence="3" id="KW-0238">DNA-binding</keyword>
<evidence type="ECO:0000313" key="6">
    <source>
        <dbReference type="EMBL" id="TFF24859.1"/>
    </source>
</evidence>
<feature type="domain" description="HTH lysR-type" evidence="5">
    <location>
        <begin position="9"/>
        <end position="62"/>
    </location>
</feature>
<dbReference type="EMBL" id="SOZD01000002">
    <property type="protein sequence ID" value="TFF24859.1"/>
    <property type="molecule type" value="Genomic_DNA"/>
</dbReference>
<dbReference type="SUPFAM" id="SSF53850">
    <property type="entry name" value="Periplasmic binding protein-like II"/>
    <property type="match status" value="1"/>
</dbReference>
<evidence type="ECO:0000256" key="3">
    <source>
        <dbReference type="ARBA" id="ARBA00023125"/>
    </source>
</evidence>
<dbReference type="PANTHER" id="PTHR30419:SF30">
    <property type="entry name" value="LYSR FAMILY TRANSCRIPTIONAL REGULATOR"/>
    <property type="match status" value="1"/>
</dbReference>
<dbReference type="PROSITE" id="PS50931">
    <property type="entry name" value="HTH_LYSR"/>
    <property type="match status" value="1"/>
</dbReference>
<organism evidence="6 7">
    <name type="scientific">Jiella endophytica</name>
    <dbReference type="NCBI Taxonomy" id="2558362"/>
    <lineage>
        <taxon>Bacteria</taxon>
        <taxon>Pseudomonadati</taxon>
        <taxon>Pseudomonadota</taxon>
        <taxon>Alphaproteobacteria</taxon>
        <taxon>Hyphomicrobiales</taxon>
        <taxon>Aurantimonadaceae</taxon>
        <taxon>Jiella</taxon>
    </lineage>
</organism>
<protein>
    <submittedName>
        <fullName evidence="6">LysR family transcriptional regulator</fullName>
    </submittedName>
</protein>
<dbReference type="GO" id="GO:0003700">
    <property type="term" value="F:DNA-binding transcription factor activity"/>
    <property type="evidence" value="ECO:0007669"/>
    <property type="project" value="InterPro"/>
</dbReference>
<dbReference type="InterPro" id="IPR000847">
    <property type="entry name" value="LysR_HTH_N"/>
</dbReference>
<evidence type="ECO:0000256" key="4">
    <source>
        <dbReference type="ARBA" id="ARBA00023163"/>
    </source>
</evidence>
<evidence type="ECO:0000256" key="2">
    <source>
        <dbReference type="ARBA" id="ARBA00023015"/>
    </source>
</evidence>
<keyword evidence="7" id="KW-1185">Reference proteome</keyword>
<dbReference type="Pfam" id="PF00126">
    <property type="entry name" value="HTH_1"/>
    <property type="match status" value="1"/>
</dbReference>
<dbReference type="SUPFAM" id="SSF46785">
    <property type="entry name" value="Winged helix' DNA-binding domain"/>
    <property type="match status" value="1"/>
</dbReference>
<comment type="caution">
    <text evidence="6">The sequence shown here is derived from an EMBL/GenBank/DDBJ whole genome shotgun (WGS) entry which is preliminary data.</text>
</comment>
<dbReference type="OrthoDB" id="8437302at2"/>
<dbReference type="InterPro" id="IPR036390">
    <property type="entry name" value="WH_DNA-bd_sf"/>
</dbReference>
<dbReference type="Pfam" id="PF03466">
    <property type="entry name" value="LysR_substrate"/>
    <property type="match status" value="1"/>
</dbReference>
<dbReference type="InterPro" id="IPR005119">
    <property type="entry name" value="LysR_subst-bd"/>
</dbReference>
<dbReference type="Gene3D" id="3.40.190.10">
    <property type="entry name" value="Periplasmic binding protein-like II"/>
    <property type="match status" value="2"/>
</dbReference>
<dbReference type="AlphaFoldDB" id="A0A4Y8RMR5"/>
<dbReference type="GO" id="GO:0005829">
    <property type="term" value="C:cytosol"/>
    <property type="evidence" value="ECO:0007669"/>
    <property type="project" value="TreeGrafter"/>
</dbReference>
<comment type="similarity">
    <text evidence="1">Belongs to the LysR transcriptional regulatory family.</text>
</comment>
<gene>
    <name evidence="6" type="ORF">E3C22_05570</name>
</gene>